<name>A0A150SNJ4_SORCE</name>
<accession>A0A150SNJ4</accession>
<dbReference type="Proteomes" id="UP000075635">
    <property type="component" value="Unassembled WGS sequence"/>
</dbReference>
<gene>
    <name evidence="1" type="ORF">BE17_40565</name>
</gene>
<organism evidence="1 2">
    <name type="scientific">Sorangium cellulosum</name>
    <name type="common">Polyangium cellulosum</name>
    <dbReference type="NCBI Taxonomy" id="56"/>
    <lineage>
        <taxon>Bacteria</taxon>
        <taxon>Pseudomonadati</taxon>
        <taxon>Myxococcota</taxon>
        <taxon>Polyangia</taxon>
        <taxon>Polyangiales</taxon>
        <taxon>Polyangiaceae</taxon>
        <taxon>Sorangium</taxon>
    </lineage>
</organism>
<comment type="caution">
    <text evidence="1">The sequence shown here is derived from an EMBL/GenBank/DDBJ whole genome shotgun (WGS) entry which is preliminary data.</text>
</comment>
<reference evidence="1 2" key="1">
    <citation type="submission" date="2014-02" db="EMBL/GenBank/DDBJ databases">
        <title>The small core and large imbalanced accessory genome model reveals a collaborative survival strategy of Sorangium cellulosum strains in nature.</title>
        <authorList>
            <person name="Han K."/>
            <person name="Peng R."/>
            <person name="Blom J."/>
            <person name="Li Y.-Z."/>
        </authorList>
    </citation>
    <scope>NUCLEOTIDE SEQUENCE [LARGE SCALE GENOMIC DNA]</scope>
    <source>
        <strain evidence="1 2">So0011-07</strain>
    </source>
</reference>
<evidence type="ECO:0000313" key="2">
    <source>
        <dbReference type="Proteomes" id="UP000075635"/>
    </source>
</evidence>
<dbReference type="SUPFAM" id="SSF55961">
    <property type="entry name" value="Bet v1-like"/>
    <property type="match status" value="1"/>
</dbReference>
<dbReference type="Gene3D" id="3.30.530.20">
    <property type="match status" value="1"/>
</dbReference>
<dbReference type="EMBL" id="JEMB01000766">
    <property type="protein sequence ID" value="KYF94025.1"/>
    <property type="molecule type" value="Genomic_DNA"/>
</dbReference>
<evidence type="ECO:0008006" key="3">
    <source>
        <dbReference type="Google" id="ProtNLM"/>
    </source>
</evidence>
<dbReference type="InterPro" id="IPR023393">
    <property type="entry name" value="START-like_dom_sf"/>
</dbReference>
<proteinExistence type="predicted"/>
<protein>
    <recommendedName>
        <fullName evidence="3">Polyketide cyclase</fullName>
    </recommendedName>
</protein>
<sequence length="168" mass="18793">MSTVSAVVTSRIAVPRAPLFAWLVPGVFDTELSTVLRAGYGFPGTEWTSGTTGPWDVPGSYRTIHLTDGSTVREEVAAADAPDYFAYVVSNFTNPILRRLVKEARGQWWFTDDCPGTKVKWLYEFEGTSALATLLLTPAIKILYRRYMVAAVQRIKERAENELLWSVQ</sequence>
<dbReference type="InterPro" id="IPR019587">
    <property type="entry name" value="Polyketide_cyclase/dehydratase"/>
</dbReference>
<dbReference type="Pfam" id="PF10604">
    <property type="entry name" value="Polyketide_cyc2"/>
    <property type="match status" value="1"/>
</dbReference>
<evidence type="ECO:0000313" key="1">
    <source>
        <dbReference type="EMBL" id="KYF94025.1"/>
    </source>
</evidence>
<dbReference type="AlphaFoldDB" id="A0A150SNJ4"/>